<feature type="compositionally biased region" description="Polar residues" evidence="1">
    <location>
        <begin position="513"/>
        <end position="522"/>
    </location>
</feature>
<evidence type="ECO:0000259" key="2">
    <source>
        <dbReference type="Pfam" id="PF02120"/>
    </source>
</evidence>
<dbReference type="EMBL" id="AKQI01000006">
    <property type="protein sequence ID" value="EJC31624.1"/>
    <property type="molecule type" value="Genomic_DNA"/>
</dbReference>
<feature type="compositionally biased region" description="Basic and acidic residues" evidence="1">
    <location>
        <begin position="472"/>
        <end position="491"/>
    </location>
</feature>
<name>A0ABC9QRW5_HELPX</name>
<protein>
    <submittedName>
        <fullName evidence="3">Flagellar hook-length control FliK family protein</fullName>
    </submittedName>
</protein>
<feature type="compositionally biased region" description="Polar residues" evidence="1">
    <location>
        <begin position="298"/>
        <end position="310"/>
    </location>
</feature>
<feature type="domain" description="Flagellar hook-length control protein-like C-terminal" evidence="2">
    <location>
        <begin position="395"/>
        <end position="477"/>
    </location>
</feature>
<feature type="compositionally biased region" description="Basic and acidic residues" evidence="1">
    <location>
        <begin position="101"/>
        <end position="121"/>
    </location>
</feature>
<evidence type="ECO:0000256" key="1">
    <source>
        <dbReference type="SAM" id="MobiDB-lite"/>
    </source>
</evidence>
<feature type="compositionally biased region" description="Polar residues" evidence="1">
    <location>
        <begin position="142"/>
        <end position="175"/>
    </location>
</feature>
<evidence type="ECO:0000313" key="3">
    <source>
        <dbReference type="EMBL" id="EJC31624.1"/>
    </source>
</evidence>
<sequence>MPSPVNPIHTNANALNGGAKNEVKDTKNAPKSASKDFSKILNQKISKDKTASKESPNHSVLKDAPKDAKEDAKALEKTPTPPYQHAQNPAKDQQAPTLKDWLNHPKTTAEHEAQHETHEANETNPKTPNETLNKNEKKPNEVASNAHQTNLPNKNLITPTNRANNAIKTQTTPTHNAKEPKTLKDIQTLSQKHDLNASNIQAATTPENKTPLSASDQLALKTTQTPTNHTLAKNDAKNTANLSSVLQSLEKKEPQNKERANPQNNEKKTPPLKEALQMNAIKRDKTLSKKKSEKTPTHAKTQTTALSATPENAPKIPLKTLPLMPLIGANPPNDNIPTPLEKEEKTKEVSDNKEKAKETNSSAQSTQNTPASDKTSDNKSIAPKETIKHFAQQLKQEIQEYKPPMSKISMDLFPKELGKVEVTIQKVGKNLKVSVISHNNSLQTFLDNQQDLKNSLNALGFEGVDLSFSQDSSKEQQAPKDQPKEPFKEQELTPLKENALKSYQENTDHENQETSMQITLYA</sequence>
<feature type="compositionally biased region" description="Polar residues" evidence="1">
    <location>
        <begin position="185"/>
        <end position="247"/>
    </location>
</feature>
<dbReference type="InterPro" id="IPR021136">
    <property type="entry name" value="Flagellar_hook_control-like_C"/>
</dbReference>
<dbReference type="RefSeq" id="WP_001139983.1">
    <property type="nucleotide sequence ID" value="NZ_AKQI01000006.1"/>
</dbReference>
<keyword evidence="3" id="KW-0969">Cilium</keyword>
<gene>
    <name evidence="3" type="ORF">HPHPP13B_1192</name>
</gene>
<keyword evidence="3" id="KW-0966">Cell projection</keyword>
<dbReference type="Proteomes" id="UP000003392">
    <property type="component" value="Unassembled WGS sequence"/>
</dbReference>
<feature type="compositionally biased region" description="Basic and acidic residues" evidence="1">
    <location>
        <begin position="21"/>
        <end position="38"/>
    </location>
</feature>
<dbReference type="InterPro" id="IPR038610">
    <property type="entry name" value="FliK-like_C_sf"/>
</dbReference>
<feature type="compositionally biased region" description="Basic and acidic residues" evidence="1">
    <location>
        <begin position="249"/>
        <end position="271"/>
    </location>
</feature>
<feature type="region of interest" description="Disordered" evidence="1">
    <location>
        <begin position="1"/>
        <end position="396"/>
    </location>
</feature>
<feature type="compositionally biased region" description="Basic and acidic residues" evidence="1">
    <location>
        <begin position="45"/>
        <end position="76"/>
    </location>
</feature>
<feature type="compositionally biased region" description="Basic and acidic residues" evidence="1">
    <location>
        <begin position="340"/>
        <end position="358"/>
    </location>
</feature>
<dbReference type="AlphaFoldDB" id="A0ABC9QRW5"/>
<feature type="region of interest" description="Disordered" evidence="1">
    <location>
        <begin position="468"/>
        <end position="522"/>
    </location>
</feature>
<accession>A0ABC9QRW5</accession>
<dbReference type="Gene3D" id="3.30.750.140">
    <property type="match status" value="1"/>
</dbReference>
<reference evidence="3 4" key="1">
    <citation type="submission" date="2012-05" db="EMBL/GenBank/DDBJ databases">
        <title>Genome sequence of Helicobacter pylori Hp P-13b.</title>
        <authorList>
            <person name="Blanchard T.G."/>
            <person name="Czinn S.J."/>
            <person name="McCracken C."/>
            <person name="Abolude K."/>
            <person name="Maroo A."/>
            <person name="Santana-Cruz I."/>
            <person name="Tallon L.J."/>
            <person name="Ficke F.W.F."/>
        </authorList>
    </citation>
    <scope>NUCLEOTIDE SEQUENCE [LARGE SCALE GENOMIC DNA]</scope>
    <source>
        <strain evidence="3 4">Hp P-13b</strain>
    </source>
</reference>
<feature type="compositionally biased region" description="Polar residues" evidence="1">
    <location>
        <begin position="359"/>
        <end position="373"/>
    </location>
</feature>
<dbReference type="Pfam" id="PF02120">
    <property type="entry name" value="Flg_hook"/>
    <property type="match status" value="1"/>
</dbReference>
<feature type="compositionally biased region" description="Polar residues" evidence="1">
    <location>
        <begin position="85"/>
        <end position="96"/>
    </location>
</feature>
<evidence type="ECO:0000313" key="4">
    <source>
        <dbReference type="Proteomes" id="UP000003392"/>
    </source>
</evidence>
<proteinExistence type="predicted"/>
<comment type="caution">
    <text evidence="3">The sequence shown here is derived from an EMBL/GenBank/DDBJ whole genome shotgun (WGS) entry which is preliminary data.</text>
</comment>
<organism evidence="3 4">
    <name type="scientific">Helicobacter pylori Hp P-13b</name>
    <dbReference type="NCBI Taxonomy" id="992107"/>
    <lineage>
        <taxon>Bacteria</taxon>
        <taxon>Pseudomonadati</taxon>
        <taxon>Campylobacterota</taxon>
        <taxon>Epsilonproteobacteria</taxon>
        <taxon>Campylobacterales</taxon>
        <taxon>Helicobacteraceae</taxon>
        <taxon>Helicobacter</taxon>
    </lineage>
</organism>
<keyword evidence="3" id="KW-0282">Flagellum</keyword>